<reference evidence="2 3" key="1">
    <citation type="submission" date="2018-10" db="EMBL/GenBank/DDBJ databases">
        <title>Draft genome sequence of the microsporidian Tubulinosema ratisbonensis.</title>
        <authorList>
            <person name="Polonais V."/>
            <person name="Peyretaillade E."/>
            <person name="Niehus S."/>
            <person name="Wawrzyniak I."/>
            <person name="Franchet A."/>
            <person name="Gaspin C."/>
            <person name="Reichstadt M."/>
            <person name="Belser C."/>
            <person name="Labadie K."/>
            <person name="Delbac F."/>
            <person name="Ferrandon D."/>
        </authorList>
    </citation>
    <scope>NUCLEOTIDE SEQUENCE [LARGE SCALE GENOMIC DNA]</scope>
    <source>
        <strain evidence="2 3">Franzen</strain>
    </source>
</reference>
<dbReference type="PROSITE" id="PS50010">
    <property type="entry name" value="DH_2"/>
    <property type="match status" value="1"/>
</dbReference>
<dbReference type="InterPro" id="IPR035899">
    <property type="entry name" value="DBL_dom_sf"/>
</dbReference>
<evidence type="ECO:0000313" key="2">
    <source>
        <dbReference type="EMBL" id="RVD92710.1"/>
    </source>
</evidence>
<organism evidence="2 3">
    <name type="scientific">Tubulinosema ratisbonensis</name>
    <dbReference type="NCBI Taxonomy" id="291195"/>
    <lineage>
        <taxon>Eukaryota</taxon>
        <taxon>Fungi</taxon>
        <taxon>Fungi incertae sedis</taxon>
        <taxon>Microsporidia</taxon>
        <taxon>Tubulinosematoidea</taxon>
        <taxon>Tubulinosematidae</taxon>
        <taxon>Tubulinosema</taxon>
    </lineage>
</organism>
<evidence type="ECO:0000259" key="1">
    <source>
        <dbReference type="PROSITE" id="PS50010"/>
    </source>
</evidence>
<proteinExistence type="predicted"/>
<dbReference type="SUPFAM" id="SSF48065">
    <property type="entry name" value="DBL homology domain (DH-domain)"/>
    <property type="match status" value="1"/>
</dbReference>
<keyword evidence="3" id="KW-1185">Reference proteome</keyword>
<sequence>MSINQEKNEILLDHYETQFYNYEHTNFYIKCNIIGPMIISVKNEDIFYYVYIRSILGFELIKIEEKAVMHQETVYLLKVALDQYFFRIFGENWIIKPESKIKKEKNAFFDFFTEEPKKEAKIYGVEEIKRQILINLAENEIYGSLNFLSKAIKIGKTASLCLSDKLITENEVVVKILKHSQTKLEDILGKNIKRTPICNIKQILALRKNKEPQKEVKLRTNIKEFEEKLKDFIISEYNYNYDLFLLINVFFKEIQEKNSLENENSYLKKVISNLKYLYEFTLKTFASFLNVILSYNSKDYCDNLADLIQNKTLFDKQIEDIFHLKDDYSYLLVKIFHKFDKCFENLIHYKNFFMQSLDYSDRIFDKNNLISWNISTNNILTWKSIFKKPQQKLFHYILFIEDFIKYLVDEPELFHFGLCLIEKMKDFLDKINEKKMLIDSLNESIKFKRKIRENDNLNCSEENVLVYKLKDIKNEKLIYALFTEYLLILLKNEEDFYEIIVREYYVNIVVLHISTNSVLLLIKEKEYEFLLEESKLNLFLDCFFILKNQLIFTNSNFNSLFFTNYKNKRIFYFVSDCENDSELFEAFFFTFIDDTEKKEFFLSKLIKNENLIEINKLEKENFNFLYKRNILLFHEIVIEEFYKNLKKYPFNENILVKFKINAEKIKYQKEEKLRSEVKEFFYFYNQISYEKFDFLLDYVHFYLLNCYNEKNFASRESLSIVKNTSEANFFKSLSNFTLKDVEYLLEGTKISQSKLSQLIFYEDLFLPHRNTVKEIYGYFSLQKEVKEDYLRRFKIEDLTSLIAYWFNQNIFTLFPSENFTFIRLALQNKTFFTFNDLKNLSYKSSDKFLQKYFDFMYEIDKFMKNECIFRLVDNFTNDYKTLGSFVKNILEGYKKEKSKIIQ</sequence>
<dbReference type="InterPro" id="IPR000219">
    <property type="entry name" value="DH_dom"/>
</dbReference>
<dbReference type="OrthoDB" id="2499658at2759"/>
<dbReference type="Gene3D" id="1.20.900.10">
    <property type="entry name" value="Dbl homology (DH) domain"/>
    <property type="match status" value="1"/>
</dbReference>
<name>A0A437ANF9_9MICR</name>
<comment type="caution">
    <text evidence="2">The sequence shown here is derived from an EMBL/GenBank/DDBJ whole genome shotgun (WGS) entry which is preliminary data.</text>
</comment>
<accession>A0A437ANF9</accession>
<protein>
    <recommendedName>
        <fullName evidence="1">DH domain-containing protein</fullName>
    </recommendedName>
</protein>
<dbReference type="Proteomes" id="UP000282876">
    <property type="component" value="Unassembled WGS sequence"/>
</dbReference>
<feature type="domain" description="DH" evidence="1">
    <location>
        <begin position="224"/>
        <end position="444"/>
    </location>
</feature>
<dbReference type="AlphaFoldDB" id="A0A437ANF9"/>
<dbReference type="EMBL" id="RCSS01000157">
    <property type="protein sequence ID" value="RVD92710.1"/>
    <property type="molecule type" value="Genomic_DNA"/>
</dbReference>
<evidence type="ECO:0000313" key="3">
    <source>
        <dbReference type="Proteomes" id="UP000282876"/>
    </source>
</evidence>
<dbReference type="VEuPathDB" id="MicrosporidiaDB:TUBRATIS_007800"/>
<gene>
    <name evidence="2" type="ORF">TUBRATIS_007800</name>
</gene>
<dbReference type="GO" id="GO:0005085">
    <property type="term" value="F:guanyl-nucleotide exchange factor activity"/>
    <property type="evidence" value="ECO:0007669"/>
    <property type="project" value="InterPro"/>
</dbReference>